<name>A0A010S737_PSEFL</name>
<accession>A0A010S737</accession>
<protein>
    <submittedName>
        <fullName evidence="1">Uncharacterized protein</fullName>
    </submittedName>
</protein>
<dbReference type="AlphaFoldDB" id="A0A010S737"/>
<sequence>MNISIVQIIIEVDGQLCNAKVPQGMEHMILSILQANDDGKIAAVKLPPSWKKISLAEAVAE</sequence>
<dbReference type="Proteomes" id="UP000022611">
    <property type="component" value="Unassembled WGS sequence"/>
</dbReference>
<gene>
    <name evidence="1" type="ORF">HK44_020385</name>
</gene>
<dbReference type="HOGENOM" id="CLU_2919246_0_0_6"/>
<evidence type="ECO:0000313" key="2">
    <source>
        <dbReference type="Proteomes" id="UP000022611"/>
    </source>
</evidence>
<reference evidence="1 2" key="1">
    <citation type="journal article" date="2011" name="J. Bacteriol.">
        <title>Draft genome sequence of the polycyclic aromatic hydrocarbon-degrading, genetically engineered bioluminescent bioreporter Pseudomonas fluorescens HK44.</title>
        <authorList>
            <person name="Chauhan A."/>
            <person name="Layton A.C."/>
            <person name="Williams D.E."/>
            <person name="Smartt A.E."/>
            <person name="Ripp S."/>
            <person name="Karpinets T.V."/>
            <person name="Brown S.D."/>
            <person name="Sayler G.S."/>
        </authorList>
    </citation>
    <scope>NUCLEOTIDE SEQUENCE [LARGE SCALE GENOMIC DNA]</scope>
    <source>
        <strain evidence="1 2">HK44</strain>
    </source>
</reference>
<comment type="caution">
    <text evidence="1">The sequence shown here is derived from an EMBL/GenBank/DDBJ whole genome shotgun (WGS) entry which is preliminary data.</text>
</comment>
<organism evidence="1 2">
    <name type="scientific">Pseudomonas fluorescens HK44</name>
    <dbReference type="NCBI Taxonomy" id="1042209"/>
    <lineage>
        <taxon>Bacteria</taxon>
        <taxon>Pseudomonadati</taxon>
        <taxon>Pseudomonadota</taxon>
        <taxon>Gammaproteobacteria</taxon>
        <taxon>Pseudomonadales</taxon>
        <taxon>Pseudomonadaceae</taxon>
        <taxon>Pseudomonas</taxon>
    </lineage>
</organism>
<dbReference type="RefSeq" id="WP_019689893.1">
    <property type="nucleotide sequence ID" value="NZ_AFOY02000004.1"/>
</dbReference>
<evidence type="ECO:0000313" key="1">
    <source>
        <dbReference type="EMBL" id="EXF96269.1"/>
    </source>
</evidence>
<dbReference type="EMBL" id="AFOY02000004">
    <property type="protein sequence ID" value="EXF96269.1"/>
    <property type="molecule type" value="Genomic_DNA"/>
</dbReference>
<dbReference type="PATRIC" id="fig|1042209.11.peg.601"/>
<proteinExistence type="predicted"/>